<gene>
    <name evidence="4" type="ORF">ASPBRDRAFT_200893</name>
</gene>
<dbReference type="EMBL" id="KV878698">
    <property type="protein sequence ID" value="OJJ66578.1"/>
    <property type="molecule type" value="Genomic_DNA"/>
</dbReference>
<feature type="compositionally biased region" description="Acidic residues" evidence="1">
    <location>
        <begin position="236"/>
        <end position="245"/>
    </location>
</feature>
<feature type="compositionally biased region" description="Low complexity" evidence="1">
    <location>
        <begin position="375"/>
        <end position="394"/>
    </location>
</feature>
<evidence type="ECO:0000259" key="2">
    <source>
        <dbReference type="Pfam" id="PF23086"/>
    </source>
</evidence>
<feature type="compositionally biased region" description="Acidic residues" evidence="1">
    <location>
        <begin position="261"/>
        <end position="270"/>
    </location>
</feature>
<evidence type="ECO:0000256" key="1">
    <source>
        <dbReference type="SAM" id="MobiDB-lite"/>
    </source>
</evidence>
<feature type="region of interest" description="Disordered" evidence="1">
    <location>
        <begin position="836"/>
        <end position="869"/>
    </location>
</feature>
<feature type="compositionally biased region" description="Basic residues" evidence="1">
    <location>
        <begin position="688"/>
        <end position="698"/>
    </location>
</feature>
<feature type="region of interest" description="Disordered" evidence="1">
    <location>
        <begin position="507"/>
        <end position="648"/>
    </location>
</feature>
<feature type="compositionally biased region" description="Basic and acidic residues" evidence="1">
    <location>
        <begin position="512"/>
        <end position="538"/>
    </location>
</feature>
<evidence type="ECO:0000313" key="5">
    <source>
        <dbReference type="Proteomes" id="UP000184499"/>
    </source>
</evidence>
<feature type="compositionally biased region" description="Basic and acidic residues" evidence="1">
    <location>
        <begin position="1099"/>
        <end position="1109"/>
    </location>
</feature>
<feature type="region of interest" description="Disordered" evidence="1">
    <location>
        <begin position="161"/>
        <end position="182"/>
    </location>
</feature>
<feature type="region of interest" description="Disordered" evidence="1">
    <location>
        <begin position="1070"/>
        <end position="1237"/>
    </location>
</feature>
<feature type="region of interest" description="Disordered" evidence="1">
    <location>
        <begin position="283"/>
        <end position="479"/>
    </location>
</feature>
<feature type="region of interest" description="Disordered" evidence="1">
    <location>
        <begin position="688"/>
        <end position="756"/>
    </location>
</feature>
<protein>
    <submittedName>
        <fullName evidence="4">Uncharacterized protein</fullName>
    </submittedName>
</protein>
<feature type="compositionally biased region" description="Polar residues" evidence="1">
    <location>
        <begin position="553"/>
        <end position="563"/>
    </location>
</feature>
<feature type="domain" description="Coilin tudor" evidence="2">
    <location>
        <begin position="789"/>
        <end position="887"/>
    </location>
</feature>
<feature type="compositionally biased region" description="Basic and acidic residues" evidence="1">
    <location>
        <begin position="1070"/>
        <end position="1081"/>
    </location>
</feature>
<feature type="compositionally biased region" description="Acidic residues" evidence="1">
    <location>
        <begin position="704"/>
        <end position="724"/>
    </location>
</feature>
<organism evidence="4 5">
    <name type="scientific">Aspergillus brasiliensis (strain CBS 101740 / IMI 381727 / IBT 21946)</name>
    <dbReference type="NCBI Taxonomy" id="767769"/>
    <lineage>
        <taxon>Eukaryota</taxon>
        <taxon>Fungi</taxon>
        <taxon>Dikarya</taxon>
        <taxon>Ascomycota</taxon>
        <taxon>Pezizomycotina</taxon>
        <taxon>Eurotiomycetes</taxon>
        <taxon>Eurotiomycetidae</taxon>
        <taxon>Eurotiales</taxon>
        <taxon>Aspergillaceae</taxon>
        <taxon>Aspergillus</taxon>
        <taxon>Aspergillus subgen. Circumdati</taxon>
    </lineage>
</organism>
<dbReference type="Pfam" id="PF24054">
    <property type="entry name" value="DUF7357"/>
    <property type="match status" value="1"/>
</dbReference>
<feature type="compositionally biased region" description="Low complexity" evidence="1">
    <location>
        <begin position="402"/>
        <end position="423"/>
    </location>
</feature>
<keyword evidence="5" id="KW-1185">Reference proteome</keyword>
<feature type="compositionally biased region" description="Basic and acidic residues" evidence="1">
    <location>
        <begin position="605"/>
        <end position="614"/>
    </location>
</feature>
<feature type="compositionally biased region" description="Basic residues" evidence="1">
    <location>
        <begin position="1219"/>
        <end position="1237"/>
    </location>
</feature>
<feature type="compositionally biased region" description="Polar residues" evidence="1">
    <location>
        <begin position="310"/>
        <end position="334"/>
    </location>
</feature>
<dbReference type="Proteomes" id="UP000184499">
    <property type="component" value="Unassembled WGS sequence"/>
</dbReference>
<feature type="compositionally biased region" description="Basic and acidic residues" evidence="1">
    <location>
        <begin position="630"/>
        <end position="640"/>
    </location>
</feature>
<sequence length="1237" mass="136046">MRLHLIIQRHGLPVTRILWTTSPPSLFGHNAPSASSMLPAASSALASTRAPNALYSNGGYTIAQLLEDVNEVVPLETEPALFDTECSGQWGLEDYVVEVGGSECLHFMEVEGLLRDGDEILIRALQISDLRARRLSGRHQISSDGKHLIDGVPFGKPFLKRPTSSRPAITIPPRKKRRTSAAGWDYGSRYEEEDTEWAPSNQVGFARDLPVIRSNEQPLEKKDDEYTDAYQDDYEDYHEPEEDGDGTVIRHAVDGSPEQASESDSEESNITEDLVKELKGLEEDLEISPMPTAEDIDVEQAGYPLRSKPNIHQTAPRKSSLAHPSSQESHISTGTRRDSKAVTFEDQKAKPSMVESSPTVASKAISIPEEDPTGSASGTSDSSSSASSDTSETSDSSDSDDSSNASDSSSDNDSLSGSEASSSDSEEDSSSDSDMSTSESEDELSDSDVDVQMRTKTNPPGAGSLRTKKSNERNKMRRRLAKLKELGALPAQADFAALRDWEEANGRSYYVPEDKHDSKEQERAEFEAKRQKLLRDLELGGIDVTEGKPKEITSPQSVKTTGHTRPATEVADDEDEAGPPSKRRTLDVASSRRMLFGSLGVRTPRTKEDEEATRRKLAGKVNNQVQPPRSPKEDTVKAPESDSDENWQDKLILRATECIYDDIELTAPPFPFEQRWDTEAGDIIRQRKGWGKKRRRRQQLQVYDGEEGYENGEEGYENGEEGYENGDYGYSGGDLQLNYDDAEQPNGDMEGVEHATGQPVEDQIEDTADDLPALPNDPSSLHDMSVDGLKKGSIIAFRQLEISKATSWQPTISGYRVARIYDVFDDEIMKIRLAKRDRRQARDDQDWDEENDKPQYSGFEMPGMDEEEDDGFRELSFADLIEPKLLRSADPAGLGNAGKSSISRATEEPSPNEAKATREYEDRLPPVRDVEREGTSPDEKSLNQAPIDHTEGLSMHSSPIKSPQFDGFQSPPAVLTTRSKGSHEVPVSGSTPPPAGQDSENGRNGRQPEDAPEIKDPPSTLHSMLLPDNPNEGGSAANASDDDLQMISSPVSVMSFNYLMETYFPPAVKKETSAAPAKEEPQSPSQSSAYSIIPNPFYEIDKAEEERQRRQTSRQGRHSSNQDCGNGTMELMSLAGSVSPMPGPSPRVKSPVVQEASSISVVPENVPQPSQDEPEPSQLSAVVDLTQSSPPVSPGGSDEDYARSHRLPRGSGWVQKNVPRTRRVTRQSMGRRRNGSS</sequence>
<dbReference type="OrthoDB" id="3365616at2759"/>
<dbReference type="InterPro" id="IPR056398">
    <property type="entry name" value="Tudor_Coilin"/>
</dbReference>
<reference evidence="5" key="1">
    <citation type="journal article" date="2017" name="Genome Biol.">
        <title>Comparative genomics reveals high biological diversity and specific adaptations in the industrially and medically important fungal genus Aspergillus.</title>
        <authorList>
            <person name="de Vries R.P."/>
            <person name="Riley R."/>
            <person name="Wiebenga A."/>
            <person name="Aguilar-Osorio G."/>
            <person name="Amillis S."/>
            <person name="Uchima C.A."/>
            <person name="Anderluh G."/>
            <person name="Asadollahi M."/>
            <person name="Askin M."/>
            <person name="Barry K."/>
            <person name="Battaglia E."/>
            <person name="Bayram O."/>
            <person name="Benocci T."/>
            <person name="Braus-Stromeyer S.A."/>
            <person name="Caldana C."/>
            <person name="Canovas D."/>
            <person name="Cerqueira G.C."/>
            <person name="Chen F."/>
            <person name="Chen W."/>
            <person name="Choi C."/>
            <person name="Clum A."/>
            <person name="Dos Santos R.A."/>
            <person name="Damasio A.R."/>
            <person name="Diallinas G."/>
            <person name="Emri T."/>
            <person name="Fekete E."/>
            <person name="Flipphi M."/>
            <person name="Freyberg S."/>
            <person name="Gallo A."/>
            <person name="Gournas C."/>
            <person name="Habgood R."/>
            <person name="Hainaut M."/>
            <person name="Harispe M.L."/>
            <person name="Henrissat B."/>
            <person name="Hilden K.S."/>
            <person name="Hope R."/>
            <person name="Hossain A."/>
            <person name="Karabika E."/>
            <person name="Karaffa L."/>
            <person name="Karanyi Z."/>
            <person name="Krasevec N."/>
            <person name="Kuo A."/>
            <person name="Kusch H."/>
            <person name="LaButti K."/>
            <person name="Lagendijk E.L."/>
            <person name="Lapidus A."/>
            <person name="Levasseur A."/>
            <person name="Lindquist E."/>
            <person name="Lipzen A."/>
            <person name="Logrieco A.F."/>
            <person name="MacCabe A."/>
            <person name="Maekelae M.R."/>
            <person name="Malavazi I."/>
            <person name="Melin P."/>
            <person name="Meyer V."/>
            <person name="Mielnichuk N."/>
            <person name="Miskei M."/>
            <person name="Molnar A.P."/>
            <person name="Mule G."/>
            <person name="Ngan C.Y."/>
            <person name="Orejas M."/>
            <person name="Orosz E."/>
            <person name="Ouedraogo J.P."/>
            <person name="Overkamp K.M."/>
            <person name="Park H.-S."/>
            <person name="Perrone G."/>
            <person name="Piumi F."/>
            <person name="Punt P.J."/>
            <person name="Ram A.F."/>
            <person name="Ramon A."/>
            <person name="Rauscher S."/>
            <person name="Record E."/>
            <person name="Riano-Pachon D.M."/>
            <person name="Robert V."/>
            <person name="Roehrig J."/>
            <person name="Ruller R."/>
            <person name="Salamov A."/>
            <person name="Salih N.S."/>
            <person name="Samson R.A."/>
            <person name="Sandor E."/>
            <person name="Sanguinetti M."/>
            <person name="Schuetze T."/>
            <person name="Sepcic K."/>
            <person name="Shelest E."/>
            <person name="Sherlock G."/>
            <person name="Sophianopoulou V."/>
            <person name="Squina F.M."/>
            <person name="Sun H."/>
            <person name="Susca A."/>
            <person name="Todd R.B."/>
            <person name="Tsang A."/>
            <person name="Unkles S.E."/>
            <person name="van de Wiele N."/>
            <person name="van Rossen-Uffink D."/>
            <person name="Oliveira J.V."/>
            <person name="Vesth T.C."/>
            <person name="Visser J."/>
            <person name="Yu J.-H."/>
            <person name="Zhou M."/>
            <person name="Andersen M.R."/>
            <person name="Archer D.B."/>
            <person name="Baker S.E."/>
            <person name="Benoit I."/>
            <person name="Brakhage A.A."/>
            <person name="Braus G.H."/>
            <person name="Fischer R."/>
            <person name="Frisvad J.C."/>
            <person name="Goldman G.H."/>
            <person name="Houbraken J."/>
            <person name="Oakley B."/>
            <person name="Pocsi I."/>
            <person name="Scazzocchio C."/>
            <person name="Seiboth B."/>
            <person name="vanKuyk P.A."/>
            <person name="Wortman J."/>
            <person name="Dyer P.S."/>
            <person name="Grigoriev I.V."/>
        </authorList>
    </citation>
    <scope>NUCLEOTIDE SEQUENCE [LARGE SCALE GENOMIC DNA]</scope>
    <source>
        <strain evidence="5">CBS 101740 / IMI 381727 / IBT 21946</strain>
    </source>
</reference>
<dbReference type="InterPro" id="IPR055781">
    <property type="entry name" value="DUF7357"/>
</dbReference>
<dbReference type="AlphaFoldDB" id="A0A1L9U4H8"/>
<feature type="compositionally biased region" description="Basic and acidic residues" evidence="1">
    <location>
        <begin position="915"/>
        <end position="941"/>
    </location>
</feature>
<feature type="region of interest" description="Disordered" evidence="1">
    <location>
        <begin position="236"/>
        <end position="271"/>
    </location>
</feature>
<feature type="region of interest" description="Disordered" evidence="1">
    <location>
        <begin position="889"/>
        <end position="1043"/>
    </location>
</feature>
<accession>A0A1L9U4H8</accession>
<name>A0A1L9U4H8_ASPBC</name>
<feature type="compositionally biased region" description="Basic and acidic residues" evidence="1">
    <location>
        <begin position="1000"/>
        <end position="1016"/>
    </location>
</feature>
<dbReference type="RefSeq" id="XP_067473828.1">
    <property type="nucleotide sequence ID" value="XM_067621485.1"/>
</dbReference>
<feature type="compositionally biased region" description="Basic and acidic residues" evidence="1">
    <location>
        <begin position="335"/>
        <end position="349"/>
    </location>
</feature>
<feature type="domain" description="DUF7357" evidence="3">
    <location>
        <begin position="1"/>
        <end position="174"/>
    </location>
</feature>
<dbReference type="OMA" id="HLIIQRH"/>
<evidence type="ECO:0000313" key="4">
    <source>
        <dbReference type="EMBL" id="OJJ66578.1"/>
    </source>
</evidence>
<dbReference type="STRING" id="767769.A0A1L9U4H8"/>
<evidence type="ECO:0000259" key="3">
    <source>
        <dbReference type="Pfam" id="PF24054"/>
    </source>
</evidence>
<proteinExistence type="predicted"/>
<dbReference type="GeneID" id="93573973"/>
<dbReference type="VEuPathDB" id="FungiDB:ASPBRDRAFT_200893"/>
<feature type="compositionally biased region" description="Acidic residues" evidence="1">
    <location>
        <begin position="439"/>
        <end position="449"/>
    </location>
</feature>
<dbReference type="Pfam" id="PF23086">
    <property type="entry name" value="Tudor_Coilin"/>
    <property type="match status" value="1"/>
</dbReference>